<protein>
    <submittedName>
        <fullName evidence="1">Uncharacterized protein</fullName>
    </submittedName>
</protein>
<accession>A0AAF0V3L4</accession>
<evidence type="ECO:0000313" key="2">
    <source>
        <dbReference type="Proteomes" id="UP001234989"/>
    </source>
</evidence>
<dbReference type="AlphaFoldDB" id="A0AAF0V3L4"/>
<keyword evidence="2" id="KW-1185">Reference proteome</keyword>
<organism evidence="1 2">
    <name type="scientific">Solanum verrucosum</name>
    <dbReference type="NCBI Taxonomy" id="315347"/>
    <lineage>
        <taxon>Eukaryota</taxon>
        <taxon>Viridiplantae</taxon>
        <taxon>Streptophyta</taxon>
        <taxon>Embryophyta</taxon>
        <taxon>Tracheophyta</taxon>
        <taxon>Spermatophyta</taxon>
        <taxon>Magnoliopsida</taxon>
        <taxon>eudicotyledons</taxon>
        <taxon>Gunneridae</taxon>
        <taxon>Pentapetalae</taxon>
        <taxon>asterids</taxon>
        <taxon>lamiids</taxon>
        <taxon>Solanales</taxon>
        <taxon>Solanaceae</taxon>
        <taxon>Solanoideae</taxon>
        <taxon>Solaneae</taxon>
        <taxon>Solanum</taxon>
    </lineage>
</organism>
<gene>
    <name evidence="1" type="ORF">MTR67_049949</name>
</gene>
<proteinExistence type="predicted"/>
<dbReference type="EMBL" id="CP133623">
    <property type="protein sequence ID" value="WMV56564.1"/>
    <property type="molecule type" value="Genomic_DNA"/>
</dbReference>
<reference evidence="1" key="1">
    <citation type="submission" date="2023-08" db="EMBL/GenBank/DDBJ databases">
        <title>A de novo genome assembly of Solanum verrucosum Schlechtendal, a Mexican diploid species geographically isolated from the other diploid A-genome species in potato relatives.</title>
        <authorList>
            <person name="Hosaka K."/>
        </authorList>
    </citation>
    <scope>NUCLEOTIDE SEQUENCE</scope>
    <source>
        <tissue evidence="1">Young leaves</tissue>
    </source>
</reference>
<feature type="non-terminal residue" evidence="1">
    <location>
        <position position="1"/>
    </location>
</feature>
<evidence type="ECO:0000313" key="1">
    <source>
        <dbReference type="EMBL" id="WMV56564.1"/>
    </source>
</evidence>
<dbReference type="Proteomes" id="UP001234989">
    <property type="component" value="Chromosome 12"/>
</dbReference>
<name>A0AAF0V3L4_SOLVR</name>
<sequence>TAIVIHAAAADFFLLICDGYVFNAWKQPLCINPMEKLLIIYARPSTLGSISFHVRENVLIMDCKKLQER</sequence>